<evidence type="ECO:0000256" key="2">
    <source>
        <dbReference type="ARBA" id="ARBA00022475"/>
    </source>
</evidence>
<keyword evidence="5 6" id="KW-0472">Membrane</keyword>
<feature type="transmembrane region" description="Helical" evidence="6">
    <location>
        <begin position="328"/>
        <end position="347"/>
    </location>
</feature>
<dbReference type="GO" id="GO:0022857">
    <property type="term" value="F:transmembrane transporter activity"/>
    <property type="evidence" value="ECO:0007669"/>
    <property type="project" value="InterPro"/>
</dbReference>
<dbReference type="PANTHER" id="PTHR43124:SF9">
    <property type="entry name" value="SUGAR TRANSPORT FAMILY PROTEIN"/>
    <property type="match status" value="1"/>
</dbReference>
<organism evidence="8 9">
    <name type="scientific">Methanoculleus taiwanensis</name>
    <dbReference type="NCBI Taxonomy" id="1550565"/>
    <lineage>
        <taxon>Archaea</taxon>
        <taxon>Methanobacteriati</taxon>
        <taxon>Methanobacteriota</taxon>
        <taxon>Stenosarchaea group</taxon>
        <taxon>Methanomicrobia</taxon>
        <taxon>Methanomicrobiales</taxon>
        <taxon>Methanomicrobiaceae</taxon>
        <taxon>Methanoculleus</taxon>
    </lineage>
</organism>
<comment type="subcellular location">
    <subcellularLocation>
        <location evidence="1">Cell membrane</location>
        <topology evidence="1">Multi-pass membrane protein</topology>
    </subcellularLocation>
</comment>
<keyword evidence="4 6" id="KW-1133">Transmembrane helix</keyword>
<dbReference type="InterPro" id="IPR020846">
    <property type="entry name" value="MFS_dom"/>
</dbReference>
<feature type="transmembrane region" description="Helical" evidence="6">
    <location>
        <begin position="191"/>
        <end position="210"/>
    </location>
</feature>
<keyword evidence="9" id="KW-1185">Reference proteome</keyword>
<evidence type="ECO:0000256" key="6">
    <source>
        <dbReference type="SAM" id="Phobius"/>
    </source>
</evidence>
<feature type="transmembrane region" description="Helical" evidence="6">
    <location>
        <begin position="251"/>
        <end position="269"/>
    </location>
</feature>
<dbReference type="InterPro" id="IPR011701">
    <property type="entry name" value="MFS"/>
</dbReference>
<feature type="transmembrane region" description="Helical" evidence="6">
    <location>
        <begin position="122"/>
        <end position="142"/>
    </location>
</feature>
<evidence type="ECO:0000256" key="1">
    <source>
        <dbReference type="ARBA" id="ARBA00004651"/>
    </source>
</evidence>
<feature type="transmembrane region" description="Helical" evidence="6">
    <location>
        <begin position="90"/>
        <end position="110"/>
    </location>
</feature>
<dbReference type="AlphaFoldDB" id="A0A498GY36"/>
<proteinExistence type="predicted"/>
<dbReference type="PROSITE" id="PS50850">
    <property type="entry name" value="MFS"/>
    <property type="match status" value="1"/>
</dbReference>
<feature type="transmembrane region" description="Helical" evidence="6">
    <location>
        <begin position="275"/>
        <end position="291"/>
    </location>
</feature>
<reference evidence="8 9" key="1">
    <citation type="journal article" date="2015" name="Int. J. Syst. Evol. Microbiol.">
        <title>Methanoculleus taiwanensis sp. nov., a methanogen isolated from deep marine sediment at the deformation front area near Taiwan.</title>
        <authorList>
            <person name="Weng C.Y."/>
            <person name="Chen S.C."/>
            <person name="Lai M.C."/>
            <person name="Wu S.Y."/>
            <person name="Lin S."/>
            <person name="Yang T.F."/>
            <person name="Chen P.C."/>
        </authorList>
    </citation>
    <scope>NUCLEOTIDE SEQUENCE [LARGE SCALE GENOMIC DNA]</scope>
    <source>
        <strain evidence="8 9">CYW4</strain>
    </source>
</reference>
<dbReference type="GO" id="GO:0005886">
    <property type="term" value="C:plasma membrane"/>
    <property type="evidence" value="ECO:0007669"/>
    <property type="project" value="UniProtKB-SubCell"/>
</dbReference>
<feature type="domain" description="Major facilitator superfamily (MFS) profile" evidence="7">
    <location>
        <begin position="1"/>
        <end position="355"/>
    </location>
</feature>
<evidence type="ECO:0000256" key="3">
    <source>
        <dbReference type="ARBA" id="ARBA00022692"/>
    </source>
</evidence>
<name>A0A498GY36_9EURY</name>
<dbReference type="InterPro" id="IPR050189">
    <property type="entry name" value="MFS_Efflux_Transporters"/>
</dbReference>
<feature type="transmembrane region" description="Helical" evidence="6">
    <location>
        <begin position="148"/>
        <end position="170"/>
    </location>
</feature>
<gene>
    <name evidence="8" type="ORF">ABH15_11340</name>
</gene>
<dbReference type="SUPFAM" id="SSF103473">
    <property type="entry name" value="MFS general substrate transporter"/>
    <property type="match status" value="1"/>
</dbReference>
<evidence type="ECO:0000313" key="9">
    <source>
        <dbReference type="Proteomes" id="UP000290932"/>
    </source>
</evidence>
<evidence type="ECO:0000259" key="7">
    <source>
        <dbReference type="PROSITE" id="PS50850"/>
    </source>
</evidence>
<feature type="transmembrane region" description="Helical" evidence="6">
    <location>
        <begin position="65"/>
        <end position="84"/>
    </location>
</feature>
<feature type="transmembrane region" description="Helical" evidence="6">
    <location>
        <begin position="222"/>
        <end position="239"/>
    </location>
</feature>
<dbReference type="Proteomes" id="UP000290932">
    <property type="component" value="Unassembled WGS sequence"/>
</dbReference>
<feature type="transmembrane region" description="Helical" evidence="6">
    <location>
        <begin position="303"/>
        <end position="322"/>
    </location>
</feature>
<dbReference type="InterPro" id="IPR036259">
    <property type="entry name" value="MFS_trans_sf"/>
</dbReference>
<keyword evidence="3 6" id="KW-0812">Transmembrane</keyword>
<feature type="transmembrane region" description="Helical" evidence="6">
    <location>
        <begin position="36"/>
        <end position="56"/>
    </location>
</feature>
<keyword evidence="2" id="KW-1003">Cell membrane</keyword>
<evidence type="ECO:0000256" key="5">
    <source>
        <dbReference type="ARBA" id="ARBA00023136"/>
    </source>
</evidence>
<sequence length="355" mass="36801">MLQRASLLLGVFAVMALSNAIVPVLPDFGKGAALQGAIFSAYFFGAFLTVLPAGLASDRIGRVPLVRAGLILTLASGIAIILFPSGLPMVAARGLEGVGAGLFVSAALAWTNSQESHETLSGYFMAALNLGLVVGLLGTGWLDGILASSLAGVALFTGITIIPLVMSISLTEQIRENLIVANLPEVIRHYIWLYIAAVVLIGVTGAVTALYPEYTGENPGLLSIQIGLMNIATIVTILLASHAHLRPVPTIRISAVAMAIAVAGCYFTPWAFPVIGAFAGFVIVASLSFLAETNLRQGVVTGLFNTATYAGFTLLPFIAGIVAEASTFFAAFAFLAAIVGTMAFTIGRCQCTYGG</sequence>
<dbReference type="RefSeq" id="WP_128694519.1">
    <property type="nucleotide sequence ID" value="NZ_LHQS01000003.1"/>
</dbReference>
<evidence type="ECO:0000313" key="8">
    <source>
        <dbReference type="EMBL" id="RXE55348.1"/>
    </source>
</evidence>
<dbReference type="Pfam" id="PF07690">
    <property type="entry name" value="MFS_1"/>
    <property type="match status" value="1"/>
</dbReference>
<dbReference type="Gene3D" id="1.20.1250.20">
    <property type="entry name" value="MFS general substrate transporter like domains"/>
    <property type="match status" value="1"/>
</dbReference>
<comment type="caution">
    <text evidence="8">The sequence shown here is derived from an EMBL/GenBank/DDBJ whole genome shotgun (WGS) entry which is preliminary data.</text>
</comment>
<accession>A0A498GY36</accession>
<dbReference type="EMBL" id="LHQS01000003">
    <property type="protein sequence ID" value="RXE55348.1"/>
    <property type="molecule type" value="Genomic_DNA"/>
</dbReference>
<dbReference type="PANTHER" id="PTHR43124">
    <property type="entry name" value="PURINE EFFLUX PUMP PBUE"/>
    <property type="match status" value="1"/>
</dbReference>
<evidence type="ECO:0000256" key="4">
    <source>
        <dbReference type="ARBA" id="ARBA00022989"/>
    </source>
</evidence>
<protein>
    <submittedName>
        <fullName evidence="8">MFS transporter</fullName>
    </submittedName>
</protein>
<dbReference type="OrthoDB" id="117970at2157"/>